<feature type="region of interest" description="Disordered" evidence="1">
    <location>
        <begin position="40"/>
        <end position="69"/>
    </location>
</feature>
<organism evidence="2 3">
    <name type="scientific">Rhodovulum marinum</name>
    <dbReference type="NCBI Taxonomy" id="320662"/>
    <lineage>
        <taxon>Bacteria</taxon>
        <taxon>Pseudomonadati</taxon>
        <taxon>Pseudomonadota</taxon>
        <taxon>Alphaproteobacteria</taxon>
        <taxon>Rhodobacterales</taxon>
        <taxon>Paracoccaceae</taxon>
        <taxon>Rhodovulum</taxon>
    </lineage>
</organism>
<evidence type="ECO:0000313" key="3">
    <source>
        <dbReference type="Proteomes" id="UP000294835"/>
    </source>
</evidence>
<comment type="caution">
    <text evidence="2">The sequence shown here is derived from an EMBL/GenBank/DDBJ whole genome shotgun (WGS) entry which is preliminary data.</text>
</comment>
<evidence type="ECO:0000256" key="1">
    <source>
        <dbReference type="SAM" id="MobiDB-lite"/>
    </source>
</evidence>
<gene>
    <name evidence="2" type="ORF">EV662_104210</name>
</gene>
<dbReference type="Proteomes" id="UP000294835">
    <property type="component" value="Unassembled WGS sequence"/>
</dbReference>
<dbReference type="EMBL" id="SLXP01000004">
    <property type="protein sequence ID" value="TCP41866.1"/>
    <property type="molecule type" value="Genomic_DNA"/>
</dbReference>
<name>A0A4V6NR13_9RHOB</name>
<keyword evidence="3" id="KW-1185">Reference proteome</keyword>
<sequence>MTGQKITLTVDALTVEGGRLSRPALERAIAAALTEALTGQGAPLTPDSKAMAHAAGQARPGPRDPGPEAAIGRAVAQVASGVLKT</sequence>
<dbReference type="AlphaFoldDB" id="A0A4V6NR13"/>
<reference evidence="2 3" key="1">
    <citation type="submission" date="2019-03" db="EMBL/GenBank/DDBJ databases">
        <title>Genomic Encyclopedia of Type Strains, Phase IV (KMG-IV): sequencing the most valuable type-strain genomes for metagenomic binning, comparative biology and taxonomic classification.</title>
        <authorList>
            <person name="Goeker M."/>
        </authorList>
    </citation>
    <scope>NUCLEOTIDE SEQUENCE [LARGE SCALE GENOMIC DNA]</scope>
    <source>
        <strain evidence="2 3">DSM 18063</strain>
    </source>
</reference>
<protein>
    <submittedName>
        <fullName evidence="2">Uncharacterized protein</fullName>
    </submittedName>
</protein>
<dbReference type="RefSeq" id="WP_132461795.1">
    <property type="nucleotide sequence ID" value="NZ_SLXP01000004.1"/>
</dbReference>
<evidence type="ECO:0000313" key="2">
    <source>
        <dbReference type="EMBL" id="TCP41866.1"/>
    </source>
</evidence>
<accession>A0A4V6NR13</accession>
<dbReference type="OrthoDB" id="9910358at2"/>
<proteinExistence type="predicted"/>